<dbReference type="RefSeq" id="WP_022968481.1">
    <property type="nucleotide sequence ID" value="NZ_ATVD01000001.1"/>
</dbReference>
<comment type="caution">
    <text evidence="2">The sequence shown here is derived from an EMBL/GenBank/DDBJ whole genome shotgun (WGS) entry which is preliminary data.</text>
</comment>
<name>A0A091AWF5_9GAMM</name>
<dbReference type="Proteomes" id="UP000029385">
    <property type="component" value="Unassembled WGS sequence"/>
</dbReference>
<gene>
    <name evidence="2" type="ORF">N789_10095</name>
</gene>
<sequence length="115" mass="13019">MNDYRRAKRRKVGYNVEIVDTITEQPVGKLSNLSESGMLLILHHPLMNDALYQLRFRLPDHAGVERAIEVGAHELWADDAAAPGQVWTGFRFIDVAPTDLAFIREWVDAPGSQYV</sequence>
<protein>
    <recommendedName>
        <fullName evidence="1">PilZ domain-containing protein</fullName>
    </recommendedName>
</protein>
<dbReference type="STRING" id="1121015.GCA_000420545_00831"/>
<dbReference type="InterPro" id="IPR009875">
    <property type="entry name" value="PilZ_domain"/>
</dbReference>
<dbReference type="AlphaFoldDB" id="A0A091AWF5"/>
<evidence type="ECO:0000313" key="3">
    <source>
        <dbReference type="Proteomes" id="UP000029385"/>
    </source>
</evidence>
<feature type="domain" description="PilZ" evidence="1">
    <location>
        <begin position="5"/>
        <end position="107"/>
    </location>
</feature>
<dbReference type="GO" id="GO:0035438">
    <property type="term" value="F:cyclic-di-GMP binding"/>
    <property type="evidence" value="ECO:0007669"/>
    <property type="project" value="InterPro"/>
</dbReference>
<proteinExistence type="predicted"/>
<reference evidence="2 3" key="1">
    <citation type="submission" date="2013-09" db="EMBL/GenBank/DDBJ databases">
        <title>Genome sequencing of Arenimonas oryziterrae.</title>
        <authorList>
            <person name="Chen F."/>
            <person name="Wang G."/>
        </authorList>
    </citation>
    <scope>NUCLEOTIDE SEQUENCE [LARGE SCALE GENOMIC DNA]</scope>
    <source>
        <strain evidence="2 3">YC6267</strain>
    </source>
</reference>
<dbReference type="Gene3D" id="2.40.10.220">
    <property type="entry name" value="predicted glycosyltransferase like domains"/>
    <property type="match status" value="1"/>
</dbReference>
<dbReference type="Pfam" id="PF07238">
    <property type="entry name" value="PilZ"/>
    <property type="match status" value="1"/>
</dbReference>
<evidence type="ECO:0000259" key="1">
    <source>
        <dbReference type="Pfam" id="PF07238"/>
    </source>
</evidence>
<organism evidence="2 3">
    <name type="scientific">Arenimonas oryziterrae DSM 21050 = YC6267</name>
    <dbReference type="NCBI Taxonomy" id="1121015"/>
    <lineage>
        <taxon>Bacteria</taxon>
        <taxon>Pseudomonadati</taxon>
        <taxon>Pseudomonadota</taxon>
        <taxon>Gammaproteobacteria</taxon>
        <taxon>Lysobacterales</taxon>
        <taxon>Lysobacteraceae</taxon>
        <taxon>Arenimonas</taxon>
    </lineage>
</organism>
<dbReference type="OrthoDB" id="5625505at2"/>
<accession>A0A091AWF5</accession>
<evidence type="ECO:0000313" key="2">
    <source>
        <dbReference type="EMBL" id="KFN43617.1"/>
    </source>
</evidence>
<dbReference type="eggNOG" id="ENOG5033GZC">
    <property type="taxonomic scope" value="Bacteria"/>
</dbReference>
<dbReference type="EMBL" id="AVCI01000005">
    <property type="protein sequence ID" value="KFN43617.1"/>
    <property type="molecule type" value="Genomic_DNA"/>
</dbReference>
<dbReference type="PATRIC" id="fig|1121015.4.peg.1505"/>
<keyword evidence="3" id="KW-1185">Reference proteome</keyword>